<dbReference type="PANTHER" id="PTHR36121">
    <property type="entry name" value="PROTEIN SXY"/>
    <property type="match status" value="1"/>
</dbReference>
<dbReference type="EMBL" id="JBEWZI010000003">
    <property type="protein sequence ID" value="MET7013232.1"/>
    <property type="molecule type" value="Genomic_DNA"/>
</dbReference>
<keyword evidence="3" id="KW-1185">Reference proteome</keyword>
<dbReference type="SUPFAM" id="SSF159894">
    <property type="entry name" value="YgaC/TfoX-N like"/>
    <property type="match status" value="1"/>
</dbReference>
<protein>
    <submittedName>
        <fullName evidence="2">TfoX/Sxy family protein</fullName>
    </submittedName>
</protein>
<dbReference type="Proteomes" id="UP001549691">
    <property type="component" value="Unassembled WGS sequence"/>
</dbReference>
<dbReference type="Gene3D" id="3.30.1460.30">
    <property type="entry name" value="YgaC/TfoX-N like chaperone"/>
    <property type="match status" value="1"/>
</dbReference>
<name>A0ABV2TH35_9RHOO</name>
<evidence type="ECO:0000313" key="3">
    <source>
        <dbReference type="Proteomes" id="UP001549691"/>
    </source>
</evidence>
<accession>A0ABV2TH35</accession>
<dbReference type="InterPro" id="IPR047525">
    <property type="entry name" value="TfoX-like"/>
</dbReference>
<sequence>MSVSADYIAYLTELFAPLGRIRSKRMFGGAGLYCDELFFAIVIDDVLYLKVDEHNRAQFEAEGLEPFRYEAKGKLAQMNYYRAPDEALDSPALMHPWARSALAAALRAKK</sequence>
<comment type="caution">
    <text evidence="2">The sequence shown here is derived from an EMBL/GenBank/DDBJ whole genome shotgun (WGS) entry which is preliminary data.</text>
</comment>
<dbReference type="Pfam" id="PF04993">
    <property type="entry name" value="TfoX_N"/>
    <property type="match status" value="1"/>
</dbReference>
<dbReference type="RefSeq" id="WP_354599696.1">
    <property type="nucleotide sequence ID" value="NZ_JBEWZI010000003.1"/>
</dbReference>
<proteinExistence type="predicted"/>
<organism evidence="2 3">
    <name type="scientific">Uliginosibacterium flavum</name>
    <dbReference type="NCBI Taxonomy" id="1396831"/>
    <lineage>
        <taxon>Bacteria</taxon>
        <taxon>Pseudomonadati</taxon>
        <taxon>Pseudomonadota</taxon>
        <taxon>Betaproteobacteria</taxon>
        <taxon>Rhodocyclales</taxon>
        <taxon>Zoogloeaceae</taxon>
        <taxon>Uliginosibacterium</taxon>
    </lineage>
</organism>
<reference evidence="2 3" key="1">
    <citation type="submission" date="2024-07" db="EMBL/GenBank/DDBJ databases">
        <title>Uliginosibacterium flavum JJ3220;KACC:17644.</title>
        <authorList>
            <person name="Kim M.K."/>
        </authorList>
    </citation>
    <scope>NUCLEOTIDE SEQUENCE [LARGE SCALE GENOMIC DNA]</scope>
    <source>
        <strain evidence="2 3">KACC:17644</strain>
    </source>
</reference>
<gene>
    <name evidence="2" type="ORF">ABXR19_03460</name>
</gene>
<evidence type="ECO:0000313" key="2">
    <source>
        <dbReference type="EMBL" id="MET7013232.1"/>
    </source>
</evidence>
<feature type="domain" description="TfoX N-terminal" evidence="1">
    <location>
        <begin position="13"/>
        <end position="105"/>
    </location>
</feature>
<dbReference type="PANTHER" id="PTHR36121:SF1">
    <property type="entry name" value="PROTEIN SXY"/>
    <property type="match status" value="1"/>
</dbReference>
<evidence type="ECO:0000259" key="1">
    <source>
        <dbReference type="Pfam" id="PF04993"/>
    </source>
</evidence>
<dbReference type="InterPro" id="IPR007076">
    <property type="entry name" value="TfoX_N"/>
</dbReference>